<dbReference type="InterPro" id="IPR008252">
    <property type="entry name" value="Pept_S15_Xpro"/>
</dbReference>
<evidence type="ECO:0000256" key="8">
    <source>
        <dbReference type="ARBA" id="ARBA00022670"/>
    </source>
</evidence>
<dbReference type="SMART" id="SM00939">
    <property type="entry name" value="PepX_C"/>
    <property type="match status" value="1"/>
</dbReference>
<dbReference type="GO" id="GO:0004177">
    <property type="term" value="F:aminopeptidase activity"/>
    <property type="evidence" value="ECO:0007669"/>
    <property type="project" value="UniProtKB-KW"/>
</dbReference>
<gene>
    <name evidence="16" type="ORF">DY130_00705</name>
</gene>
<evidence type="ECO:0000259" key="14">
    <source>
        <dbReference type="SMART" id="SM00939"/>
    </source>
</evidence>
<reference evidence="16" key="1">
    <citation type="submission" date="2018-08" db="EMBL/GenBank/DDBJ databases">
        <title>Comparative genomics of wild bee and flower associated Lactobacillus reveals potential adaptation to the bee host.</title>
        <authorList>
            <person name="Vuong H.Q."/>
            <person name="Mcfrederick Q.S."/>
        </authorList>
    </citation>
    <scope>NUCLEOTIDE SEQUENCE</scope>
    <source>
        <strain evidence="16">HV_63</strain>
    </source>
</reference>
<proteinExistence type="inferred from homology"/>
<dbReference type="InterPro" id="IPR029058">
    <property type="entry name" value="AB_hydrolase_fold"/>
</dbReference>
<dbReference type="InterPro" id="IPR015251">
    <property type="entry name" value="PepX_N_dom"/>
</dbReference>
<dbReference type="EMBL" id="QUBG01000001">
    <property type="protein sequence ID" value="TPR46066.1"/>
    <property type="molecule type" value="Genomic_DNA"/>
</dbReference>
<dbReference type="InterPro" id="IPR008979">
    <property type="entry name" value="Galactose-bd-like_sf"/>
</dbReference>
<dbReference type="Gene3D" id="3.40.50.1820">
    <property type="entry name" value="alpha/beta hydrolase"/>
    <property type="match status" value="1"/>
</dbReference>
<evidence type="ECO:0000256" key="11">
    <source>
        <dbReference type="ARBA" id="ARBA00030045"/>
    </source>
</evidence>
<name>A0A9Q8IN48_9LACO</name>
<feature type="domain" description="X-Prolyl dipeptidyl aminopeptidase PepX N-terminal" evidence="15">
    <location>
        <begin position="1"/>
        <end position="158"/>
    </location>
</feature>
<keyword evidence="7" id="KW-0031">Aminopeptidase</keyword>
<comment type="caution">
    <text evidence="16">The sequence shown here is derived from an EMBL/GenBank/DDBJ whole genome shotgun (WGS) entry which is preliminary data.</text>
</comment>
<evidence type="ECO:0000256" key="2">
    <source>
        <dbReference type="ARBA" id="ARBA00003997"/>
    </source>
</evidence>
<evidence type="ECO:0000256" key="6">
    <source>
        <dbReference type="ARBA" id="ARBA00014682"/>
    </source>
</evidence>
<dbReference type="GO" id="GO:0008239">
    <property type="term" value="F:dipeptidyl-peptidase activity"/>
    <property type="evidence" value="ECO:0007669"/>
    <property type="project" value="UniProtKB-EC"/>
</dbReference>
<evidence type="ECO:0000256" key="4">
    <source>
        <dbReference type="ARBA" id="ARBA00011738"/>
    </source>
</evidence>
<dbReference type="GO" id="GO:0008236">
    <property type="term" value="F:serine-type peptidase activity"/>
    <property type="evidence" value="ECO:0007669"/>
    <property type="project" value="UniProtKB-KW"/>
</dbReference>
<dbReference type="GO" id="GO:0006508">
    <property type="term" value="P:proteolysis"/>
    <property type="evidence" value="ECO:0007669"/>
    <property type="project" value="UniProtKB-KW"/>
</dbReference>
<protein>
    <recommendedName>
        <fullName evidence="6">Xaa-Pro dipeptidyl-peptidase</fullName>
        <ecNumber evidence="5">3.4.14.11</ecNumber>
    </recommendedName>
    <alternativeName>
        <fullName evidence="12">X-Pro dipeptidyl-peptidase</fullName>
    </alternativeName>
    <alternativeName>
        <fullName evidence="11">X-prolyl-dipeptidyl aminopeptidase</fullName>
    </alternativeName>
</protein>
<sequence length="806" mass="92693">MKNHQYAIADYNLKIVKKELRDLHFLDDSTDDIDNPAELLKTFLLKSFLDQQSLAIRGQKIAGMLASFEENALTFLDKNAPISKIGFYNIALQLLHFEVGEDFLIDNPITRMKTLNLPVANVHDNMNLYDTMTAWYLLLNTHNKYGTTFIDELASKGYFAQNLNGFKKPLIFNGKTMPVYDTNNLIREVVYVESSQDNDHDGKLNLLKTEIIRPKESNKNKVPVIFTASPYNQGTNDKDGEQLTHNVNVSLKHKEPNNYSYSDIEHHSKKETLPEPRPIEGKTRKAEQTLDREQSYTLNDYFLARGFAVVYSAGIGTYESDGFRTTGDDDETLSATAIIEWLNGKRTAFTNKTDNNQIEAYWSNGSIAMSGRSYLGTLQIAAATTGIDGLKTCIAEAAISNWYDYYRENGLVLAPGGFQGEDADVLAAETYSRKQQATEFYKNKDAWEKQLSSITDGQDRDTGNYNEFWDARNYLKNAKNIKADMFLIHGLNDDNVKPKNVEQIWNAIKTLNINKKLILHQGKHIYINAFQSIDFTDMINLWLTYKLLDVDNKADELIPNVLIQDNVKAETWNAFDEWENPDDVKTLHPSNNNELTDEFDHGRKEFKDQLSVSDFEKYCLDYKQWRDDLVLDHENNPLTNNRVIFKTTPTKEDFTIDGKVKISLNASSTQNYGMLSCMLVDYGEAYRLTESPKNLGHRINEGYLWREDSLREFKIQNKKTPYKEIAEGHINMQNRKNSYHVDDMEANEFYDMELELQPTFYHVLAGHQLGLIIFATDFENTIRGNQDLKYRISLAETDIKLPIRKQ</sequence>
<dbReference type="RefSeq" id="WP_140936137.1">
    <property type="nucleotide sequence ID" value="NZ_QUBF01000001.1"/>
</dbReference>
<keyword evidence="10" id="KW-0720">Serine protease</keyword>
<dbReference type="Pfam" id="PF08530">
    <property type="entry name" value="PepX_C"/>
    <property type="match status" value="1"/>
</dbReference>
<comment type="similarity">
    <text evidence="3">Belongs to the peptidase S15 family.</text>
</comment>
<dbReference type="PRINTS" id="PR00923">
    <property type="entry name" value="LACTOPTASE"/>
</dbReference>
<dbReference type="NCBIfam" id="NF003781">
    <property type="entry name" value="PRK05371.1-2"/>
    <property type="match status" value="1"/>
</dbReference>
<dbReference type="InterPro" id="IPR036313">
    <property type="entry name" value="PepX_N_dom_sf"/>
</dbReference>
<dbReference type="SUPFAM" id="SSF81761">
    <property type="entry name" value="X-Prolyl dipeptidyl aminopeptidase PepX, N-terminal domain"/>
    <property type="match status" value="1"/>
</dbReference>
<dbReference type="SUPFAM" id="SSF49785">
    <property type="entry name" value="Galactose-binding domain-like"/>
    <property type="match status" value="1"/>
</dbReference>
<evidence type="ECO:0000256" key="3">
    <source>
        <dbReference type="ARBA" id="ARBA00010819"/>
    </source>
</evidence>
<comment type="catalytic activity">
    <reaction evidence="1">
        <text>Hydrolyzes Xaa-Pro-|- bonds to release unblocked, N-terminal dipeptides from substrates including Ala-Pro-|-p-nitroanilide and (sequentially) Tyr-Pro-|-Phe-Pro-|-Gly-Pro-|-Ile.</text>
        <dbReference type="EC" id="3.4.14.11"/>
    </reaction>
</comment>
<evidence type="ECO:0000256" key="10">
    <source>
        <dbReference type="ARBA" id="ARBA00022825"/>
    </source>
</evidence>
<evidence type="ECO:0000256" key="5">
    <source>
        <dbReference type="ARBA" id="ARBA00012463"/>
    </source>
</evidence>
<evidence type="ECO:0000256" key="1">
    <source>
        <dbReference type="ARBA" id="ARBA00000123"/>
    </source>
</evidence>
<dbReference type="EC" id="3.4.14.11" evidence="5"/>
<evidence type="ECO:0000313" key="16">
    <source>
        <dbReference type="EMBL" id="TPR46066.1"/>
    </source>
</evidence>
<feature type="region of interest" description="Disordered" evidence="13">
    <location>
        <begin position="254"/>
        <end position="290"/>
    </location>
</feature>
<feature type="domain" description="Xaa-Pro dipeptidyl-peptidase C-terminal" evidence="14">
    <location>
        <begin position="540"/>
        <end position="800"/>
    </location>
</feature>
<dbReference type="AlphaFoldDB" id="A0A9Q8IN48"/>
<dbReference type="Gene3D" id="1.10.246.70">
    <property type="match status" value="1"/>
</dbReference>
<keyword evidence="8" id="KW-0645">Protease</keyword>
<keyword evidence="9 16" id="KW-0378">Hydrolase</keyword>
<organism evidence="16 17">
    <name type="scientific">Apilactobacillus micheneri</name>
    <dbReference type="NCBI Taxonomy" id="1899430"/>
    <lineage>
        <taxon>Bacteria</taxon>
        <taxon>Bacillati</taxon>
        <taxon>Bacillota</taxon>
        <taxon>Bacilli</taxon>
        <taxon>Lactobacillales</taxon>
        <taxon>Lactobacillaceae</taxon>
        <taxon>Apilactobacillus</taxon>
    </lineage>
</organism>
<evidence type="ECO:0000256" key="7">
    <source>
        <dbReference type="ARBA" id="ARBA00022438"/>
    </source>
</evidence>
<dbReference type="Gene3D" id="2.60.120.260">
    <property type="entry name" value="Galactose-binding domain-like"/>
    <property type="match status" value="1"/>
</dbReference>
<dbReference type="InterPro" id="IPR000383">
    <property type="entry name" value="Xaa-Pro-like_dom"/>
</dbReference>
<comment type="function">
    <text evidence="2">Removes N-terminal dipeptides sequentially from polypeptides having unsubstituted N-termini provided that the penultimate residue is proline.</text>
</comment>
<evidence type="ECO:0000256" key="13">
    <source>
        <dbReference type="SAM" id="MobiDB-lite"/>
    </source>
</evidence>
<dbReference type="SMART" id="SM00940">
    <property type="entry name" value="PepX_N"/>
    <property type="match status" value="1"/>
</dbReference>
<evidence type="ECO:0000256" key="9">
    <source>
        <dbReference type="ARBA" id="ARBA00022801"/>
    </source>
</evidence>
<dbReference type="Proteomes" id="UP000784700">
    <property type="component" value="Unassembled WGS sequence"/>
</dbReference>
<evidence type="ECO:0000256" key="12">
    <source>
        <dbReference type="ARBA" id="ARBA00031951"/>
    </source>
</evidence>
<evidence type="ECO:0000313" key="17">
    <source>
        <dbReference type="Proteomes" id="UP000784700"/>
    </source>
</evidence>
<dbReference type="InterPro" id="IPR013736">
    <property type="entry name" value="Xaa-Pro_dipept_C"/>
</dbReference>
<dbReference type="Pfam" id="PF09168">
    <property type="entry name" value="PepX_N"/>
    <property type="match status" value="1"/>
</dbReference>
<comment type="subunit">
    <text evidence="4">Homodimer.</text>
</comment>
<evidence type="ECO:0000259" key="15">
    <source>
        <dbReference type="SMART" id="SM00940"/>
    </source>
</evidence>
<feature type="compositionally biased region" description="Basic and acidic residues" evidence="13">
    <location>
        <begin position="263"/>
        <end position="290"/>
    </location>
</feature>
<dbReference type="SUPFAM" id="SSF53474">
    <property type="entry name" value="alpha/beta-Hydrolases"/>
    <property type="match status" value="1"/>
</dbReference>
<accession>A0A9Q8IN48</accession>
<dbReference type="Pfam" id="PF02129">
    <property type="entry name" value="Peptidase_S15"/>
    <property type="match status" value="1"/>
</dbReference>